<comment type="caution">
    <text evidence="2">The sequence shown here is derived from an EMBL/GenBank/DDBJ whole genome shotgun (WGS) entry which is preliminary data.</text>
</comment>
<dbReference type="Pfam" id="PF13966">
    <property type="entry name" value="zf-RVT"/>
    <property type="match status" value="1"/>
</dbReference>
<evidence type="ECO:0000313" key="3">
    <source>
        <dbReference type="Proteomes" id="UP000289738"/>
    </source>
</evidence>
<evidence type="ECO:0000313" key="2">
    <source>
        <dbReference type="EMBL" id="RYR00317.1"/>
    </source>
</evidence>
<feature type="domain" description="Reverse transcriptase zinc-binding" evidence="1">
    <location>
        <begin position="71"/>
        <end position="148"/>
    </location>
</feature>
<proteinExistence type="predicted"/>
<name>A0A444YEI9_ARAHY</name>
<gene>
    <name evidence="2" type="ORF">Ahy_B07g088442</name>
</gene>
<dbReference type="Proteomes" id="UP000289738">
    <property type="component" value="Chromosome B07"/>
</dbReference>
<dbReference type="AlphaFoldDB" id="A0A444YEI9"/>
<dbReference type="STRING" id="3818.A0A444YEI9"/>
<reference evidence="2 3" key="1">
    <citation type="submission" date="2019-01" db="EMBL/GenBank/DDBJ databases">
        <title>Sequencing of cultivated peanut Arachis hypogaea provides insights into genome evolution and oil improvement.</title>
        <authorList>
            <person name="Chen X."/>
        </authorList>
    </citation>
    <scope>NUCLEOTIDE SEQUENCE [LARGE SCALE GENOMIC DNA]</scope>
    <source>
        <strain evidence="3">cv. Fuhuasheng</strain>
        <tissue evidence="2">Leaves</tissue>
    </source>
</reference>
<evidence type="ECO:0000259" key="1">
    <source>
        <dbReference type="Pfam" id="PF13966"/>
    </source>
</evidence>
<keyword evidence="3" id="KW-1185">Reference proteome</keyword>
<accession>A0A444YEI9</accession>
<dbReference type="EMBL" id="SDMP01000017">
    <property type="protein sequence ID" value="RYR00317.1"/>
    <property type="molecule type" value="Genomic_DNA"/>
</dbReference>
<sequence>MIKEGEGWDANRIQELFPENIAELINRTPISLINKKDHFVWPDRLDGQYSVKSGYYSAKAEKDSKEEIKLSKASTSQNFREVWETIWRLPVPQKVKVFFWKAVHRIFLVNVNLYQRRCAVKPSCSICQDENETVEYALLLCPWTRAVWFGSSLQIAPTANNVSSFEKWMMDTVRKIKSGTGKEQDRILCNLGSVCWCIWKARN</sequence>
<dbReference type="InterPro" id="IPR026960">
    <property type="entry name" value="RVT-Znf"/>
</dbReference>
<protein>
    <recommendedName>
        <fullName evidence="1">Reverse transcriptase zinc-binding domain-containing protein</fullName>
    </recommendedName>
</protein>
<organism evidence="2 3">
    <name type="scientific">Arachis hypogaea</name>
    <name type="common">Peanut</name>
    <dbReference type="NCBI Taxonomy" id="3818"/>
    <lineage>
        <taxon>Eukaryota</taxon>
        <taxon>Viridiplantae</taxon>
        <taxon>Streptophyta</taxon>
        <taxon>Embryophyta</taxon>
        <taxon>Tracheophyta</taxon>
        <taxon>Spermatophyta</taxon>
        <taxon>Magnoliopsida</taxon>
        <taxon>eudicotyledons</taxon>
        <taxon>Gunneridae</taxon>
        <taxon>Pentapetalae</taxon>
        <taxon>rosids</taxon>
        <taxon>fabids</taxon>
        <taxon>Fabales</taxon>
        <taxon>Fabaceae</taxon>
        <taxon>Papilionoideae</taxon>
        <taxon>50 kb inversion clade</taxon>
        <taxon>dalbergioids sensu lato</taxon>
        <taxon>Dalbergieae</taxon>
        <taxon>Pterocarpus clade</taxon>
        <taxon>Arachis</taxon>
    </lineage>
</organism>